<evidence type="ECO:0000256" key="1">
    <source>
        <dbReference type="ARBA" id="ARBA00004141"/>
    </source>
</evidence>
<comment type="subcellular location">
    <subcellularLocation>
        <location evidence="1">Membrane</location>
        <topology evidence="1">Multi-pass membrane protein</topology>
    </subcellularLocation>
</comment>
<feature type="domain" description="Potassium channel" evidence="11">
    <location>
        <begin position="541"/>
        <end position="627"/>
    </location>
</feature>
<dbReference type="GO" id="GO:0022841">
    <property type="term" value="F:potassium ion leak channel activity"/>
    <property type="evidence" value="ECO:0007669"/>
    <property type="project" value="TreeGrafter"/>
</dbReference>
<evidence type="ECO:0000259" key="11">
    <source>
        <dbReference type="Pfam" id="PF07885"/>
    </source>
</evidence>
<dbReference type="GO" id="GO:0015271">
    <property type="term" value="F:outward rectifier potassium channel activity"/>
    <property type="evidence" value="ECO:0007669"/>
    <property type="project" value="TreeGrafter"/>
</dbReference>
<feature type="transmembrane region" description="Helical" evidence="10">
    <location>
        <begin position="533"/>
        <end position="552"/>
    </location>
</feature>
<dbReference type="SUPFAM" id="SSF81324">
    <property type="entry name" value="Voltage-gated potassium channels"/>
    <property type="match status" value="2"/>
</dbReference>
<reference evidence="12" key="1">
    <citation type="submission" date="2021-05" db="EMBL/GenBank/DDBJ databases">
        <authorList>
            <person name="Alioto T."/>
            <person name="Alioto T."/>
            <person name="Gomez Garrido J."/>
        </authorList>
    </citation>
    <scope>NUCLEOTIDE SEQUENCE</scope>
</reference>
<feature type="transmembrane region" description="Helical" evidence="10">
    <location>
        <begin position="157"/>
        <end position="179"/>
    </location>
</feature>
<feature type="transmembrane region" description="Helical" evidence="10">
    <location>
        <begin position="564"/>
        <end position="582"/>
    </location>
</feature>
<organism evidence="12">
    <name type="scientific">Cacopsylla melanoneura</name>
    <dbReference type="NCBI Taxonomy" id="428564"/>
    <lineage>
        <taxon>Eukaryota</taxon>
        <taxon>Metazoa</taxon>
        <taxon>Ecdysozoa</taxon>
        <taxon>Arthropoda</taxon>
        <taxon>Hexapoda</taxon>
        <taxon>Insecta</taxon>
        <taxon>Pterygota</taxon>
        <taxon>Neoptera</taxon>
        <taxon>Paraneoptera</taxon>
        <taxon>Hemiptera</taxon>
        <taxon>Sternorrhyncha</taxon>
        <taxon>Psylloidea</taxon>
        <taxon>Psyllidae</taxon>
        <taxon>Psyllinae</taxon>
        <taxon>Cacopsylla</taxon>
    </lineage>
</organism>
<dbReference type="EMBL" id="HBUF01357876">
    <property type="protein sequence ID" value="CAG6718789.1"/>
    <property type="molecule type" value="Transcribed_RNA"/>
</dbReference>
<proteinExistence type="inferred from homology"/>
<feature type="domain" description="Potassium channel" evidence="11">
    <location>
        <begin position="123"/>
        <end position="178"/>
    </location>
</feature>
<dbReference type="InterPro" id="IPR003280">
    <property type="entry name" value="2pore_dom_K_chnl"/>
</dbReference>
<feature type="transmembrane region" description="Helical" evidence="10">
    <location>
        <begin position="603"/>
        <end position="624"/>
    </location>
</feature>
<evidence type="ECO:0000256" key="8">
    <source>
        <dbReference type="RuleBase" id="RU003857"/>
    </source>
</evidence>
<evidence type="ECO:0000256" key="10">
    <source>
        <dbReference type="SAM" id="Phobius"/>
    </source>
</evidence>
<dbReference type="PANTHER" id="PTHR11003:SF334">
    <property type="entry name" value="FI03418P"/>
    <property type="match status" value="1"/>
</dbReference>
<keyword evidence="2 8" id="KW-0813">Transport</keyword>
<dbReference type="EMBL" id="HBUF01652293">
    <property type="protein sequence ID" value="CAG6787180.1"/>
    <property type="molecule type" value="Transcribed_RNA"/>
</dbReference>
<dbReference type="Gene3D" id="1.10.287.70">
    <property type="match status" value="2"/>
</dbReference>
<evidence type="ECO:0000256" key="6">
    <source>
        <dbReference type="ARBA" id="ARBA00023136"/>
    </source>
</evidence>
<feature type="compositionally biased region" description="Polar residues" evidence="9">
    <location>
        <begin position="394"/>
        <end position="404"/>
    </location>
</feature>
<feature type="region of interest" description="Disordered" evidence="9">
    <location>
        <begin position="276"/>
        <end position="424"/>
    </location>
</feature>
<dbReference type="PRINTS" id="PR01333">
    <property type="entry name" value="2POREKCHANEL"/>
</dbReference>
<dbReference type="Pfam" id="PF07885">
    <property type="entry name" value="Ion_trans_2"/>
    <property type="match status" value="2"/>
</dbReference>
<keyword evidence="3 8" id="KW-0812">Transmembrane</keyword>
<feature type="compositionally biased region" description="Basic residues" evidence="9">
    <location>
        <begin position="451"/>
        <end position="460"/>
    </location>
</feature>
<keyword evidence="4 10" id="KW-1133">Transmembrane helix</keyword>
<evidence type="ECO:0000256" key="4">
    <source>
        <dbReference type="ARBA" id="ARBA00022989"/>
    </source>
</evidence>
<name>A0A8D8Y529_9HEMI</name>
<dbReference type="GO" id="GO:0030322">
    <property type="term" value="P:stabilization of membrane potential"/>
    <property type="evidence" value="ECO:0007669"/>
    <property type="project" value="TreeGrafter"/>
</dbReference>
<accession>A0A8D8Y529</accession>
<feature type="transmembrane region" description="Helical" evidence="10">
    <location>
        <begin position="124"/>
        <end position="145"/>
    </location>
</feature>
<dbReference type="AlphaFoldDB" id="A0A8D8Y529"/>
<evidence type="ECO:0000256" key="2">
    <source>
        <dbReference type="ARBA" id="ARBA00022448"/>
    </source>
</evidence>
<feature type="region of interest" description="Disordered" evidence="9">
    <location>
        <begin position="451"/>
        <end position="481"/>
    </location>
</feature>
<dbReference type="GO" id="GO:0005886">
    <property type="term" value="C:plasma membrane"/>
    <property type="evidence" value="ECO:0007669"/>
    <property type="project" value="TreeGrafter"/>
</dbReference>
<sequence>MMMQEVDVPPNRCTTVVYYAWKIFTCLFLHVLLVNLVVSYCLAGAFMFSRLEGENEKSVRKNVFNIRNDVMERLWTMTQESDVLRQQNWTMQAKKSIEEFEESLVRTMRRDGWNGADDEDDLQWTFSGALFYSIIVITTIGYGHIAPKTTWGKVGTIFYAIVGIPLMLLCLSNIGDIMAHSFRFIYWKVCCYACTRPRKPPEFTRRQKSIRSYDGRMPTRSLSARPASFRRQVRTSTRSADYALSMADAMNGRGAHSDTECGYYDEMERDYQMRGARGMRSNRASHWSREPPPLRTGRRHQSRLAEHSRSNQNLRYNGVPHDLSPGRGRSDYNRQKYQRSSSYPRHAPEEHYAPHPGSHPGEVPRDPLDDDGLPPTTPPVLFNKYALDRDESQRVNSTQAQNYRNRMRRGKSAIPEASERDVELGTGRRTRTLPTRNHLSVDMSPPPIVHRARTRQKGGARSRLDLEPQSPHHTPSPRIMSPLGFAVHRQTYIKPRPPPPPPPIELDYYPPDFDFFTEYYDTKASGSEQIKPVPIWLCVFLVISYIIGGAFLFSNWEPWTLPDSAYFCFITLTTIGFGDFVPAQKIPKPDNPKTAEVAAEMRIALCSLYLLFGIALLAMSFNLVQEEVISNVKAVARHLGIIKSSNEYEDE</sequence>
<evidence type="ECO:0000256" key="3">
    <source>
        <dbReference type="ARBA" id="ARBA00022692"/>
    </source>
</evidence>
<keyword evidence="6 10" id="KW-0472">Membrane</keyword>
<keyword evidence="5 8" id="KW-0406">Ion transport</keyword>
<protein>
    <submittedName>
        <fullName evidence="12">TWiK family of potassium channels protein 18</fullName>
    </submittedName>
</protein>
<comment type="similarity">
    <text evidence="8">Belongs to the two pore domain potassium channel (TC 1.A.1.8) family.</text>
</comment>
<evidence type="ECO:0000256" key="5">
    <source>
        <dbReference type="ARBA" id="ARBA00023065"/>
    </source>
</evidence>
<dbReference type="InterPro" id="IPR013099">
    <property type="entry name" value="K_chnl_dom"/>
</dbReference>
<evidence type="ECO:0000313" key="12">
    <source>
        <dbReference type="EMBL" id="CAG6718789.1"/>
    </source>
</evidence>
<dbReference type="PANTHER" id="PTHR11003">
    <property type="entry name" value="POTASSIUM CHANNEL, SUBFAMILY K"/>
    <property type="match status" value="1"/>
</dbReference>
<evidence type="ECO:0000256" key="9">
    <source>
        <dbReference type="SAM" id="MobiDB-lite"/>
    </source>
</evidence>
<feature type="transmembrane region" description="Helical" evidence="10">
    <location>
        <begin position="20"/>
        <end position="48"/>
    </location>
</feature>
<evidence type="ECO:0000256" key="7">
    <source>
        <dbReference type="ARBA" id="ARBA00023303"/>
    </source>
</evidence>
<keyword evidence="7 8" id="KW-0407">Ion channel</keyword>
<dbReference type="EMBL" id="HBUF01652291">
    <property type="protein sequence ID" value="CAG6787176.1"/>
    <property type="molecule type" value="Transcribed_RNA"/>
</dbReference>